<dbReference type="GO" id="GO:0005829">
    <property type="term" value="C:cytosol"/>
    <property type="evidence" value="ECO:0007669"/>
    <property type="project" value="TreeGrafter"/>
</dbReference>
<dbReference type="InterPro" id="IPR036038">
    <property type="entry name" value="Aminotransferase-like"/>
</dbReference>
<dbReference type="AlphaFoldDB" id="A0A1G4VK45"/>
<dbReference type="InterPro" id="IPR043132">
    <property type="entry name" value="BCAT-like_C"/>
</dbReference>
<dbReference type="GO" id="GO:0046394">
    <property type="term" value="P:carboxylic acid biosynthetic process"/>
    <property type="evidence" value="ECO:0007669"/>
    <property type="project" value="UniProtKB-ARBA"/>
</dbReference>
<protein>
    <submittedName>
        <fullName evidence="2">4-amino-4-deoxychorismate lyase</fullName>
    </submittedName>
</protein>
<dbReference type="InterPro" id="IPR050571">
    <property type="entry name" value="Class-IV_PLP-Dep_Aminotrnsfr"/>
</dbReference>
<reference evidence="3" key="1">
    <citation type="submission" date="2016-10" db="EMBL/GenBank/DDBJ databases">
        <authorList>
            <person name="Varghese N."/>
            <person name="Submissions S."/>
        </authorList>
    </citation>
    <scope>NUCLEOTIDE SEQUENCE [LARGE SCALE GENOMIC DNA]</scope>
    <source>
        <strain evidence="3">UNC267MFSha1.1M11</strain>
    </source>
</reference>
<dbReference type="InterPro" id="IPR001544">
    <property type="entry name" value="Aminotrans_IV"/>
</dbReference>
<dbReference type="SUPFAM" id="SSF56752">
    <property type="entry name" value="D-aminoacid aminotransferase-like PLP-dependent enzymes"/>
    <property type="match status" value="1"/>
</dbReference>
<evidence type="ECO:0000313" key="2">
    <source>
        <dbReference type="EMBL" id="SCX07966.1"/>
    </source>
</evidence>
<dbReference type="Gene3D" id="3.20.10.10">
    <property type="entry name" value="D-amino Acid Aminotransferase, subunit A, domain 2"/>
    <property type="match status" value="1"/>
</dbReference>
<keyword evidence="2" id="KW-0456">Lyase</keyword>
<dbReference type="GO" id="GO:0016829">
    <property type="term" value="F:lyase activity"/>
    <property type="evidence" value="ECO:0007669"/>
    <property type="project" value="UniProtKB-KW"/>
</dbReference>
<comment type="similarity">
    <text evidence="1">Belongs to the class-IV pyridoxal-phosphate-dependent aminotransferase family.</text>
</comment>
<accession>A0A1G4VK45</accession>
<dbReference type="RefSeq" id="WP_090354459.1">
    <property type="nucleotide sequence ID" value="NZ_FMUB01000002.1"/>
</dbReference>
<proteinExistence type="inferred from homology"/>
<dbReference type="PANTHER" id="PTHR42743">
    <property type="entry name" value="AMINO-ACID AMINOTRANSFERASE"/>
    <property type="match status" value="1"/>
</dbReference>
<dbReference type="Proteomes" id="UP000199707">
    <property type="component" value="Unassembled WGS sequence"/>
</dbReference>
<gene>
    <name evidence="2" type="ORF">SAMN02799620_01118</name>
</gene>
<dbReference type="InterPro" id="IPR043131">
    <property type="entry name" value="BCAT-like_N"/>
</dbReference>
<dbReference type="PANTHER" id="PTHR42743:SF11">
    <property type="entry name" value="AMINODEOXYCHORISMATE LYASE"/>
    <property type="match status" value="1"/>
</dbReference>
<dbReference type="EMBL" id="FMUB01000002">
    <property type="protein sequence ID" value="SCX07966.1"/>
    <property type="molecule type" value="Genomic_DNA"/>
</dbReference>
<organism evidence="2 3">
    <name type="scientific">Mycolicibacterium fluoranthenivorans</name>
    <dbReference type="NCBI Taxonomy" id="258505"/>
    <lineage>
        <taxon>Bacteria</taxon>
        <taxon>Bacillati</taxon>
        <taxon>Actinomycetota</taxon>
        <taxon>Actinomycetes</taxon>
        <taxon>Mycobacteriales</taxon>
        <taxon>Mycobacteriaceae</taxon>
        <taxon>Mycolicibacterium</taxon>
    </lineage>
</organism>
<name>A0A1G4VK45_9MYCO</name>
<evidence type="ECO:0000313" key="3">
    <source>
        <dbReference type="Proteomes" id="UP000199707"/>
    </source>
</evidence>
<sequence>MPAGLVVTLDGDMHGLDEPLVRVTDPVLTHGDGVFETTLVRGGRACLLEAHLSRLADSVRIAALPPVDLALFRTAAATAVSRWAGDAVLRLVYGRGAAFAAISPVPDRVAAARRDGVAAVTLDRGPNDPLHAAKSLSYAGNAAALREAARRGAGDAIYVGADGLVLEGPRSSVVIAEGETLISPPATPATPAILPGTTVRALFQTAPRVVYRPLTVTDLFAAQGVWLLSAVTLAARVHTLDGVALAPAPLAAQLAEWVDTAVDRES</sequence>
<dbReference type="STRING" id="1502745.SAMN02799620_01118"/>
<dbReference type="Gene3D" id="3.30.470.10">
    <property type="match status" value="1"/>
</dbReference>
<dbReference type="Pfam" id="PF01063">
    <property type="entry name" value="Aminotran_4"/>
    <property type="match status" value="1"/>
</dbReference>
<evidence type="ECO:0000256" key="1">
    <source>
        <dbReference type="ARBA" id="ARBA00009320"/>
    </source>
</evidence>